<feature type="compositionally biased region" description="Pro residues" evidence="2">
    <location>
        <begin position="10"/>
        <end position="20"/>
    </location>
</feature>
<dbReference type="PANTHER" id="PTHR21694">
    <property type="entry name" value="COILED-COIL DOMAIN-CONTAINING PROTEIN 63"/>
    <property type="match status" value="1"/>
</dbReference>
<evidence type="ECO:0000313" key="3">
    <source>
        <dbReference type="EMBL" id="KAK7201431.1"/>
    </source>
</evidence>
<dbReference type="AlphaFoldDB" id="A0AAW0F7X1"/>
<dbReference type="EMBL" id="JAECZO010000015">
    <property type="protein sequence ID" value="KAK7201431.1"/>
    <property type="molecule type" value="Genomic_DNA"/>
</dbReference>
<proteinExistence type="predicted"/>
<reference evidence="3 4" key="1">
    <citation type="journal article" date="2021" name="MBio">
        <title>A New Model Trypanosomatid, Novymonas esmeraldas: Genomic Perception of Its 'Candidatus Pandoraea novymonadis' Endosymbiont.</title>
        <authorList>
            <person name="Zakharova A."/>
            <person name="Saura A."/>
            <person name="Butenko A."/>
            <person name="Podesvova L."/>
            <person name="Warmusova S."/>
            <person name="Kostygov A.Y."/>
            <person name="Nenarokova A."/>
            <person name="Lukes J."/>
            <person name="Opperdoes F.R."/>
            <person name="Yurchenko V."/>
        </authorList>
    </citation>
    <scope>NUCLEOTIDE SEQUENCE [LARGE SCALE GENOMIC DNA]</scope>
    <source>
        <strain evidence="3 4">E262AT.01</strain>
    </source>
</reference>
<evidence type="ECO:0000313" key="4">
    <source>
        <dbReference type="Proteomes" id="UP001430356"/>
    </source>
</evidence>
<protein>
    <submittedName>
        <fullName evidence="3">Uncharacterized protein</fullName>
    </submittedName>
</protein>
<feature type="compositionally biased region" description="Low complexity" evidence="2">
    <location>
        <begin position="21"/>
        <end position="34"/>
    </location>
</feature>
<dbReference type="Proteomes" id="UP001430356">
    <property type="component" value="Unassembled WGS sequence"/>
</dbReference>
<evidence type="ECO:0000256" key="2">
    <source>
        <dbReference type="SAM" id="MobiDB-lite"/>
    </source>
</evidence>
<feature type="region of interest" description="Disordered" evidence="2">
    <location>
        <begin position="1"/>
        <end position="44"/>
    </location>
</feature>
<evidence type="ECO:0000256" key="1">
    <source>
        <dbReference type="SAM" id="Coils"/>
    </source>
</evidence>
<accession>A0AAW0F7X1</accession>
<feature type="coiled-coil region" evidence="1">
    <location>
        <begin position="329"/>
        <end position="356"/>
    </location>
</feature>
<keyword evidence="1" id="KW-0175">Coiled coil</keyword>
<organism evidence="3 4">
    <name type="scientific">Novymonas esmeraldas</name>
    <dbReference type="NCBI Taxonomy" id="1808958"/>
    <lineage>
        <taxon>Eukaryota</taxon>
        <taxon>Discoba</taxon>
        <taxon>Euglenozoa</taxon>
        <taxon>Kinetoplastea</taxon>
        <taxon>Metakinetoplastina</taxon>
        <taxon>Trypanosomatida</taxon>
        <taxon>Trypanosomatidae</taxon>
        <taxon>Novymonas</taxon>
    </lineage>
</organism>
<sequence>MRSSVAPTRAPRPPPPPPRSDPNSAVAARGASVDAGGGGGRAGPAAAAAAGAAAVASGSETQLRRRLAQTEMRLRDMDEDAARVRALQEQELANLERDNVKLREQLEVIRMGECMSPAEARALQVHMSYQRAATGAPAGRAESKLIGSTTLKYQTARAEVHDRRRDCVLAERQLAEARARLTQLRHGRHDVKRRSRATELTAAVRVAAADTYRAMMHERLRGLEEQVAREQERFSSMVAEAKQVRLETDALLINQTSNEKMYRRRYDALLAKRREMGYLLEVCNLLCEERQHVVAELAGLQRGMADESRQYESAFDELTGVLEENIKAQAASREQLDELRRLAAQTRAEREALEVDNGHAKAAIERRRRRTASRRLGDGAAASEANRSRSVVEDAAEEEEDAVAVVVGTTASHGGTEVRTPESGVSLDAAQQHVRTYDEYFHKLSGIVQSDAIEDVVGFLDVAADERYRVFDEMNAIKRDMAALEAERAALVAQLSGGGGVGGATTDAAAAATAAAAAAAAGEPPADGAEAAPRPLTVTSTSSALAALAGANTLDALAAVSAAVAAAKAGTGAIGASGAVAATGGATERSARMAQLLHTLGTTRDLVYEEEEEQEASAVVLEQVVAQVSEVFCGLGCSADELRATTGLTAVQESTLLACLAMIEQRTCEHLLAYARQQQHRLQQQQMHLQVSGAWTEAHASAAAVTRHAARPLLRRPDLLPRAKKNAVAAALTRVTLPRSTDMSTITTTTTAPSLEELADERPLSMAELKRVVETKRAVARS</sequence>
<feature type="coiled-coil region" evidence="1">
    <location>
        <begin position="213"/>
        <end position="240"/>
    </location>
</feature>
<name>A0AAW0F7X1_9TRYP</name>
<comment type="caution">
    <text evidence="3">The sequence shown here is derived from an EMBL/GenBank/DDBJ whole genome shotgun (WGS) entry which is preliminary data.</text>
</comment>
<keyword evidence="4" id="KW-1185">Reference proteome</keyword>
<feature type="coiled-coil region" evidence="1">
    <location>
        <begin position="60"/>
        <end position="112"/>
    </location>
</feature>
<feature type="region of interest" description="Disordered" evidence="2">
    <location>
        <begin position="364"/>
        <end position="397"/>
    </location>
</feature>
<gene>
    <name evidence="3" type="ORF">NESM_000205800</name>
</gene>
<dbReference type="InterPro" id="IPR051876">
    <property type="entry name" value="ODA-DC/CCD"/>
</dbReference>
<dbReference type="PANTHER" id="PTHR21694:SF18">
    <property type="entry name" value="COILED-COIL DOMAIN-CONTAINING PROTEIN 63"/>
    <property type="match status" value="1"/>
</dbReference>